<dbReference type="Proteomes" id="UP001501251">
    <property type="component" value="Unassembled WGS sequence"/>
</dbReference>
<dbReference type="SUPFAM" id="SSF103473">
    <property type="entry name" value="MFS general substrate transporter"/>
    <property type="match status" value="1"/>
</dbReference>
<evidence type="ECO:0000259" key="9">
    <source>
        <dbReference type="PROSITE" id="PS50850"/>
    </source>
</evidence>
<feature type="transmembrane region" description="Helical" evidence="8">
    <location>
        <begin position="310"/>
        <end position="331"/>
    </location>
</feature>
<feature type="transmembrane region" description="Helical" evidence="8">
    <location>
        <begin position="365"/>
        <end position="387"/>
    </location>
</feature>
<evidence type="ECO:0000256" key="8">
    <source>
        <dbReference type="SAM" id="Phobius"/>
    </source>
</evidence>
<protein>
    <submittedName>
        <fullName evidence="10">MFS transporter</fullName>
    </submittedName>
</protein>
<evidence type="ECO:0000256" key="3">
    <source>
        <dbReference type="ARBA" id="ARBA00022475"/>
    </source>
</evidence>
<dbReference type="InterPro" id="IPR036259">
    <property type="entry name" value="MFS_trans_sf"/>
</dbReference>
<gene>
    <name evidence="10" type="ORF">GCM10022252_45030</name>
</gene>
<keyword evidence="2" id="KW-0813">Transport</keyword>
<evidence type="ECO:0000256" key="6">
    <source>
        <dbReference type="ARBA" id="ARBA00023136"/>
    </source>
</evidence>
<dbReference type="PROSITE" id="PS50850">
    <property type="entry name" value="MFS"/>
    <property type="match status" value="1"/>
</dbReference>
<dbReference type="PANTHER" id="PTHR42718:SF47">
    <property type="entry name" value="METHYL VIOLOGEN RESISTANCE PROTEIN SMVA"/>
    <property type="match status" value="1"/>
</dbReference>
<evidence type="ECO:0000256" key="7">
    <source>
        <dbReference type="SAM" id="MobiDB-lite"/>
    </source>
</evidence>
<comment type="caution">
    <text evidence="10">The sequence shown here is derived from an EMBL/GenBank/DDBJ whole genome shotgun (WGS) entry which is preliminary data.</text>
</comment>
<dbReference type="RefSeq" id="WP_425583396.1">
    <property type="nucleotide sequence ID" value="NZ_BAABAQ010000008.1"/>
</dbReference>
<evidence type="ECO:0000313" key="11">
    <source>
        <dbReference type="Proteomes" id="UP001501251"/>
    </source>
</evidence>
<feature type="region of interest" description="Disordered" evidence="7">
    <location>
        <begin position="507"/>
        <end position="541"/>
    </location>
</feature>
<keyword evidence="4 8" id="KW-0812">Transmembrane</keyword>
<dbReference type="PANTHER" id="PTHR42718">
    <property type="entry name" value="MAJOR FACILITATOR SUPERFAMILY MULTIDRUG TRANSPORTER MFSC"/>
    <property type="match status" value="1"/>
</dbReference>
<evidence type="ECO:0000313" key="10">
    <source>
        <dbReference type="EMBL" id="GAA4196930.1"/>
    </source>
</evidence>
<dbReference type="InterPro" id="IPR011701">
    <property type="entry name" value="MFS"/>
</dbReference>
<dbReference type="InterPro" id="IPR020846">
    <property type="entry name" value="MFS_dom"/>
</dbReference>
<feature type="transmembrane region" description="Helical" evidence="8">
    <location>
        <begin position="478"/>
        <end position="500"/>
    </location>
</feature>
<dbReference type="Gene3D" id="1.20.1720.10">
    <property type="entry name" value="Multidrug resistance protein D"/>
    <property type="match status" value="1"/>
</dbReference>
<reference evidence="11" key="1">
    <citation type="journal article" date="2019" name="Int. J. Syst. Evol. Microbiol.">
        <title>The Global Catalogue of Microorganisms (GCM) 10K type strain sequencing project: providing services to taxonomists for standard genome sequencing and annotation.</title>
        <authorList>
            <consortium name="The Broad Institute Genomics Platform"/>
            <consortium name="The Broad Institute Genome Sequencing Center for Infectious Disease"/>
            <person name="Wu L."/>
            <person name="Ma J."/>
        </authorList>
    </citation>
    <scope>NUCLEOTIDE SEQUENCE [LARGE SCALE GENOMIC DNA]</scope>
    <source>
        <strain evidence="11">JCM 17388</strain>
    </source>
</reference>
<keyword evidence="5 8" id="KW-1133">Transmembrane helix</keyword>
<accession>A0ABP8B323</accession>
<keyword evidence="3" id="KW-1003">Cell membrane</keyword>
<feature type="domain" description="Major facilitator superfamily (MFS) profile" evidence="9">
    <location>
        <begin position="20"/>
        <end position="504"/>
    </location>
</feature>
<feature type="transmembrane region" description="Helical" evidence="8">
    <location>
        <begin position="338"/>
        <end position="359"/>
    </location>
</feature>
<keyword evidence="6 8" id="KW-0472">Membrane</keyword>
<feature type="transmembrane region" description="Helical" evidence="8">
    <location>
        <begin position="144"/>
        <end position="164"/>
    </location>
</feature>
<feature type="compositionally biased region" description="Low complexity" evidence="7">
    <location>
        <begin position="522"/>
        <end position="541"/>
    </location>
</feature>
<dbReference type="CDD" id="cd17321">
    <property type="entry name" value="MFS_MMR_MDR_like"/>
    <property type="match status" value="1"/>
</dbReference>
<evidence type="ECO:0000256" key="1">
    <source>
        <dbReference type="ARBA" id="ARBA00004651"/>
    </source>
</evidence>
<evidence type="ECO:0000256" key="4">
    <source>
        <dbReference type="ARBA" id="ARBA00022692"/>
    </source>
</evidence>
<feature type="transmembrane region" description="Helical" evidence="8">
    <location>
        <begin position="207"/>
        <end position="225"/>
    </location>
</feature>
<sequence length="541" mass="55827">MDAGTEAGSGVRAGRREWLGLTVLALPTFLLSIDLTVLYLALPQLTAELAPSSTQQLWILDVYGFLIAGFLITMGNLGDRIGRRRLLMIGAAAFGVASVFAAYSTSPEMLIVARAVMGMAGATLMPSTLALISNMFKDPKQMGTAIGIWMSCFMAGAAVGPLFGGALLTTFWWGSVFLVNVPIMLLLVAVAPRLLPEYRNPDAGRPDLASVALSLVAILASIYAIKELPKVGLEPVPMLLLVVGLAVGVAFVLRQRRLADPLLDMRLFGTRAFSVSLCSMLLGFMAVSAIGLFVVQYLQTIEGLTPLMTGLWVLPNALVMIGGTMLAPVIARRIRPAYLIAGGLVISLVGLVLMARVTGGIPPMIAAHALVGFGMSPLMAVGYGLVISSAPMERAGSAASMAETTGEVAGALGIAVLGTVGTAAYSAQVAGFIPPGLPAAAAETAKETLVGAVTVAEQLPQFAAALLNPARTAFIEGMHVTAIVSAALLVVVIVFVLTMLRHIGPTDAGEVPEAGQADDAPAEAGKTAEAGKEASAPAPSQ</sequence>
<feature type="transmembrane region" description="Helical" evidence="8">
    <location>
        <begin position="408"/>
        <end position="427"/>
    </location>
</feature>
<feature type="transmembrane region" description="Helical" evidence="8">
    <location>
        <begin position="237"/>
        <end position="253"/>
    </location>
</feature>
<comment type="subcellular location">
    <subcellularLocation>
        <location evidence="1">Cell membrane</location>
        <topology evidence="1">Multi-pass membrane protein</topology>
    </subcellularLocation>
</comment>
<name>A0ABP8B323_9ACTN</name>
<dbReference type="EMBL" id="BAABAQ010000008">
    <property type="protein sequence ID" value="GAA4196930.1"/>
    <property type="molecule type" value="Genomic_DNA"/>
</dbReference>
<feature type="transmembrane region" description="Helical" evidence="8">
    <location>
        <begin position="57"/>
        <end position="74"/>
    </location>
</feature>
<proteinExistence type="predicted"/>
<feature type="transmembrane region" description="Helical" evidence="8">
    <location>
        <begin position="170"/>
        <end position="195"/>
    </location>
</feature>
<feature type="transmembrane region" description="Helical" evidence="8">
    <location>
        <begin position="273"/>
        <end position="298"/>
    </location>
</feature>
<dbReference type="Pfam" id="PF07690">
    <property type="entry name" value="MFS_1"/>
    <property type="match status" value="1"/>
</dbReference>
<evidence type="ECO:0000256" key="5">
    <source>
        <dbReference type="ARBA" id="ARBA00022989"/>
    </source>
</evidence>
<keyword evidence="11" id="KW-1185">Reference proteome</keyword>
<evidence type="ECO:0000256" key="2">
    <source>
        <dbReference type="ARBA" id="ARBA00022448"/>
    </source>
</evidence>
<feature type="transmembrane region" description="Helical" evidence="8">
    <location>
        <begin position="18"/>
        <end position="42"/>
    </location>
</feature>
<feature type="transmembrane region" description="Helical" evidence="8">
    <location>
        <begin position="111"/>
        <end position="132"/>
    </location>
</feature>
<dbReference type="Gene3D" id="1.20.1250.20">
    <property type="entry name" value="MFS general substrate transporter like domains"/>
    <property type="match status" value="1"/>
</dbReference>
<organism evidence="10 11">
    <name type="scientific">Streptosporangium oxazolinicum</name>
    <dbReference type="NCBI Taxonomy" id="909287"/>
    <lineage>
        <taxon>Bacteria</taxon>
        <taxon>Bacillati</taxon>
        <taxon>Actinomycetota</taxon>
        <taxon>Actinomycetes</taxon>
        <taxon>Streptosporangiales</taxon>
        <taxon>Streptosporangiaceae</taxon>
        <taxon>Streptosporangium</taxon>
    </lineage>
</organism>
<feature type="transmembrane region" description="Helical" evidence="8">
    <location>
        <begin position="86"/>
        <end position="105"/>
    </location>
</feature>